<evidence type="ECO:0000313" key="2">
    <source>
        <dbReference type="EMBL" id="HJD29057.1"/>
    </source>
</evidence>
<evidence type="ECO:0000313" key="3">
    <source>
        <dbReference type="Proteomes" id="UP000823892"/>
    </source>
</evidence>
<reference evidence="2" key="2">
    <citation type="submission" date="2021-04" db="EMBL/GenBank/DDBJ databases">
        <authorList>
            <person name="Gilroy R."/>
        </authorList>
    </citation>
    <scope>NUCLEOTIDE SEQUENCE</scope>
    <source>
        <strain evidence="2">ChiBcec6-4105</strain>
    </source>
</reference>
<dbReference type="Pfam" id="PF00753">
    <property type="entry name" value="Lactamase_B"/>
    <property type="match status" value="1"/>
</dbReference>
<dbReference type="Gene3D" id="3.60.15.10">
    <property type="entry name" value="Ribonuclease Z/Hydroxyacylglutathione hydrolase-like"/>
    <property type="match status" value="1"/>
</dbReference>
<feature type="domain" description="Metallo-beta-lactamase" evidence="1">
    <location>
        <begin position="8"/>
        <end position="187"/>
    </location>
</feature>
<comment type="caution">
    <text evidence="2">The sequence shown here is derived from an EMBL/GenBank/DDBJ whole genome shotgun (WGS) entry which is preliminary data.</text>
</comment>
<dbReference type="SMART" id="SM00849">
    <property type="entry name" value="Lactamase_B"/>
    <property type="match status" value="1"/>
</dbReference>
<dbReference type="SUPFAM" id="SSF56281">
    <property type="entry name" value="Metallo-hydrolase/oxidoreductase"/>
    <property type="match status" value="1"/>
</dbReference>
<protein>
    <submittedName>
        <fullName evidence="2">MBL fold metallo-hydrolase</fullName>
    </submittedName>
</protein>
<reference evidence="2" key="1">
    <citation type="journal article" date="2021" name="PeerJ">
        <title>Extensive microbial diversity within the chicken gut microbiome revealed by metagenomics and culture.</title>
        <authorList>
            <person name="Gilroy R."/>
            <person name="Ravi A."/>
            <person name="Getino M."/>
            <person name="Pursley I."/>
            <person name="Horton D.L."/>
            <person name="Alikhan N.F."/>
            <person name="Baker D."/>
            <person name="Gharbi K."/>
            <person name="Hall N."/>
            <person name="Watson M."/>
            <person name="Adriaenssens E.M."/>
            <person name="Foster-Nyarko E."/>
            <person name="Jarju S."/>
            <person name="Secka A."/>
            <person name="Antonio M."/>
            <person name="Oren A."/>
            <person name="Chaudhuri R.R."/>
            <person name="La Ragione R."/>
            <person name="Hildebrand F."/>
            <person name="Pallen M.J."/>
        </authorList>
    </citation>
    <scope>NUCLEOTIDE SEQUENCE</scope>
    <source>
        <strain evidence="2">ChiBcec6-4105</strain>
    </source>
</reference>
<dbReference type="InterPro" id="IPR036866">
    <property type="entry name" value="RibonucZ/Hydroxyglut_hydro"/>
</dbReference>
<sequence>MLRLKYGNTNTYFLQGTCGGILIDTDYAGTMPAFYKELKKNNMTIADITYILATHYHPDHIGLVSELTKSGIKLLLIDSQYKYVHFADHIFMREKNSTYNPIEEKSAVVISCEESRDFLASIGIQGEIISTASHSKDSIAVILDNGECFVGDLEPIEYLRAYEKNQDLEQDWKMIMSYNPKVIHYAHVNEKYFL</sequence>
<dbReference type="EMBL" id="DWUY01000194">
    <property type="protein sequence ID" value="HJD29057.1"/>
    <property type="molecule type" value="Genomic_DNA"/>
</dbReference>
<dbReference type="InterPro" id="IPR001279">
    <property type="entry name" value="Metallo-B-lactamas"/>
</dbReference>
<gene>
    <name evidence="2" type="ORF">H9914_08725</name>
</gene>
<organism evidence="2 3">
    <name type="scientific">Candidatus Blautia avicola</name>
    <dbReference type="NCBI Taxonomy" id="2838483"/>
    <lineage>
        <taxon>Bacteria</taxon>
        <taxon>Bacillati</taxon>
        <taxon>Bacillota</taxon>
        <taxon>Clostridia</taxon>
        <taxon>Lachnospirales</taxon>
        <taxon>Lachnospiraceae</taxon>
        <taxon>Blautia</taxon>
    </lineage>
</organism>
<dbReference type="AlphaFoldDB" id="A0A9D2QTQ5"/>
<evidence type="ECO:0000259" key="1">
    <source>
        <dbReference type="SMART" id="SM00849"/>
    </source>
</evidence>
<accession>A0A9D2QTQ5</accession>
<dbReference type="Proteomes" id="UP000823892">
    <property type="component" value="Unassembled WGS sequence"/>
</dbReference>
<name>A0A9D2QTQ5_9FIRM</name>
<proteinExistence type="predicted"/>